<dbReference type="CDD" id="cd15053">
    <property type="entry name" value="7tmA_D2-like_dopamine_R"/>
    <property type="match status" value="1"/>
</dbReference>
<evidence type="ECO:0000256" key="6">
    <source>
        <dbReference type="ARBA" id="ARBA00023040"/>
    </source>
</evidence>
<evidence type="ECO:0000313" key="15">
    <source>
        <dbReference type="EnsemblMetazoa" id="LLOJ000916-PA"/>
    </source>
</evidence>
<dbReference type="VEuPathDB" id="VectorBase:LLONM1_011377"/>
<dbReference type="GO" id="GO:0001591">
    <property type="term" value="F:dopamine neurotransmitter receptor activity, coupled via Gi/Go"/>
    <property type="evidence" value="ECO:0007669"/>
    <property type="project" value="TreeGrafter"/>
</dbReference>
<comment type="similarity">
    <text evidence="2 11">Belongs to the G-protein coupled receptor 1 family.</text>
</comment>
<evidence type="ECO:0000259" key="14">
    <source>
        <dbReference type="PROSITE" id="PS50262"/>
    </source>
</evidence>
<dbReference type="InterPro" id="IPR017452">
    <property type="entry name" value="GPCR_Rhodpsn_7TM"/>
</dbReference>
<sequence length="802" mass="88024">MTNSSTNATHPTNHGGFLGGNATVRGNASTNVMDVATLSTALTSEIADVTTNEGANQREGNRTWVLFYETSGNGKYHKYEQSFDTGTNFMLLLEEFGEYFYNYNGTEDDANNSSNFTGTDFDFSLNCSLLNSTCAPTTPVEYNYWALLLILFPFLTLFGNVLVIMSVFRERALQTVTNYFIVSLAIADLLVAVVVMPFGVYILVNGTWSLPSFVCDFYIAMDVICSTSSIFNLVAISIDRYIAVTQPIKYAKHRNNGRVSLTILLVWAISAAIGSPIVLGLNNTPDRVPDLCVFYNSDFIVYSSLSSFYIPCIIMVFLYWNIFKALRVRARKQRAARKQNISDLETGGSVIENIAETRKFAETMLSKNGSNPIADEERLTNTASGSGEADDDIIGSPDVDDCHVIVNDKSTEFILATVVEEAGNVMAQISSPTSKEGNGRHESRYSPKAAAHPSDEIMVAPPCTSELAIGSILINRNVTSGNDLKGGKSSTKSEQLKFTIYKVHKASKKKRVFLICWVPFFTCNIMDAICTKLELSCSPGVTAFILTTWLGSPDVDDCHVIVNDKSTEFILATVVEEAGNVMAQISSPTSKEGNGRHESRYSPKAAAHPSDEIMVAPPCTSELAIGSILINRNVTSGNDLKGGKSSTKSEQLNVTVKPMPFEKRGFQEAITLARHSSTLSTISSGGSRKENKNSQASRFTIYKVHKASKKKREKSSAKKERKATKTLAIVLGVFLICWVPFFTCNIMDAICTKLELSCSPGVTAFILTTWLGYMNSFVNPVIYTVFNPEFRKAFKKIIHIGN</sequence>
<keyword evidence="9 11" id="KW-0675">Receptor</keyword>
<proteinExistence type="inferred from homology"/>
<feature type="transmembrane region" description="Helical" evidence="13">
    <location>
        <begin position="299"/>
        <end position="322"/>
    </location>
</feature>
<dbReference type="InterPro" id="IPR000276">
    <property type="entry name" value="GPCR_Rhodpsn"/>
</dbReference>
<feature type="transmembrane region" description="Helical" evidence="13">
    <location>
        <begin position="727"/>
        <end position="750"/>
    </location>
</feature>
<evidence type="ECO:0000256" key="12">
    <source>
        <dbReference type="SAM" id="MobiDB-lite"/>
    </source>
</evidence>
<dbReference type="Pfam" id="PF00001">
    <property type="entry name" value="7tm_1"/>
    <property type="match status" value="2"/>
</dbReference>
<evidence type="ECO:0000256" key="13">
    <source>
        <dbReference type="SAM" id="Phobius"/>
    </source>
</evidence>
<organism evidence="15 16">
    <name type="scientific">Lutzomyia longipalpis</name>
    <name type="common">Sand fly</name>
    <dbReference type="NCBI Taxonomy" id="7200"/>
    <lineage>
        <taxon>Eukaryota</taxon>
        <taxon>Metazoa</taxon>
        <taxon>Ecdysozoa</taxon>
        <taxon>Arthropoda</taxon>
        <taxon>Hexapoda</taxon>
        <taxon>Insecta</taxon>
        <taxon>Pterygota</taxon>
        <taxon>Neoptera</taxon>
        <taxon>Endopterygota</taxon>
        <taxon>Diptera</taxon>
        <taxon>Nematocera</taxon>
        <taxon>Psychodoidea</taxon>
        <taxon>Psychodidae</taxon>
        <taxon>Lutzomyia</taxon>
        <taxon>Lutzomyia</taxon>
    </lineage>
</organism>
<dbReference type="PANTHER" id="PTHR24248:SF125">
    <property type="entry name" value="DOPAMINE D2-LIKE RECEPTOR"/>
    <property type="match status" value="1"/>
</dbReference>
<feature type="transmembrane region" description="Helical" evidence="13">
    <location>
        <begin position="259"/>
        <end position="279"/>
    </location>
</feature>
<dbReference type="GO" id="GO:0005886">
    <property type="term" value="C:plasma membrane"/>
    <property type="evidence" value="ECO:0007669"/>
    <property type="project" value="UniProtKB-SubCell"/>
</dbReference>
<feature type="compositionally biased region" description="Polar residues" evidence="12">
    <location>
        <begin position="1"/>
        <end position="12"/>
    </location>
</feature>
<dbReference type="EnsemblMetazoa" id="LLOJ000916-RA">
    <property type="protein sequence ID" value="LLOJ000916-PA"/>
    <property type="gene ID" value="LLOJ000916"/>
</dbReference>
<feature type="transmembrane region" description="Helical" evidence="13">
    <location>
        <begin position="144"/>
        <end position="168"/>
    </location>
</feature>
<feature type="transmembrane region" description="Helical" evidence="13">
    <location>
        <begin position="216"/>
        <end position="238"/>
    </location>
</feature>
<feature type="region of interest" description="Disordered" evidence="12">
    <location>
        <begin position="430"/>
        <end position="451"/>
    </location>
</feature>
<accession>A0A1B0CAE3</accession>
<feature type="region of interest" description="Disordered" evidence="12">
    <location>
        <begin position="586"/>
        <end position="607"/>
    </location>
</feature>
<feature type="domain" description="G-protein coupled receptors family 1 profile" evidence="14">
    <location>
        <begin position="159"/>
        <end position="783"/>
    </location>
</feature>
<evidence type="ECO:0000256" key="11">
    <source>
        <dbReference type="RuleBase" id="RU000688"/>
    </source>
</evidence>
<dbReference type="AlphaFoldDB" id="A0A1B0CAE3"/>
<dbReference type="SUPFAM" id="SSF81321">
    <property type="entry name" value="Family A G protein-coupled receptor-like"/>
    <property type="match status" value="2"/>
</dbReference>
<keyword evidence="16" id="KW-1185">Reference proteome</keyword>
<feature type="region of interest" description="Disordered" evidence="12">
    <location>
        <begin position="1"/>
        <end position="21"/>
    </location>
</feature>
<dbReference type="PROSITE" id="PS50262">
    <property type="entry name" value="G_PROTEIN_RECEP_F1_2"/>
    <property type="match status" value="1"/>
</dbReference>
<evidence type="ECO:0000256" key="5">
    <source>
        <dbReference type="ARBA" id="ARBA00022989"/>
    </source>
</evidence>
<keyword evidence="7 13" id="KW-0472">Membrane</keyword>
<comment type="subcellular location">
    <subcellularLocation>
        <location evidence="1">Cell membrane</location>
        <topology evidence="1">Multi-pass membrane protein</topology>
    </subcellularLocation>
</comment>
<dbReference type="EMBL" id="AJWK01003702">
    <property type="status" value="NOT_ANNOTATED_CDS"/>
    <property type="molecule type" value="Genomic_DNA"/>
</dbReference>
<dbReference type="Proteomes" id="UP000092461">
    <property type="component" value="Unassembled WGS sequence"/>
</dbReference>
<reference evidence="15" key="1">
    <citation type="submission" date="2020-05" db="UniProtKB">
        <authorList>
            <consortium name="EnsemblMetazoa"/>
        </authorList>
    </citation>
    <scope>IDENTIFICATION</scope>
    <source>
        <strain evidence="15">Jacobina</strain>
    </source>
</reference>
<evidence type="ECO:0000256" key="8">
    <source>
        <dbReference type="ARBA" id="ARBA00023157"/>
    </source>
</evidence>
<dbReference type="PANTHER" id="PTHR24248">
    <property type="entry name" value="ADRENERGIC RECEPTOR-RELATED G-PROTEIN COUPLED RECEPTOR"/>
    <property type="match status" value="1"/>
</dbReference>
<feature type="region of interest" description="Disordered" evidence="12">
    <location>
        <begin position="370"/>
        <end position="392"/>
    </location>
</feature>
<evidence type="ECO:0000256" key="2">
    <source>
        <dbReference type="ARBA" id="ARBA00010663"/>
    </source>
</evidence>
<keyword evidence="10 11" id="KW-0807">Transducer</keyword>
<evidence type="ECO:0000256" key="4">
    <source>
        <dbReference type="ARBA" id="ARBA00022692"/>
    </source>
</evidence>
<evidence type="ECO:0000313" key="16">
    <source>
        <dbReference type="Proteomes" id="UP000092461"/>
    </source>
</evidence>
<dbReference type="GO" id="GO:0045202">
    <property type="term" value="C:synapse"/>
    <property type="evidence" value="ECO:0007669"/>
    <property type="project" value="GOC"/>
</dbReference>
<feature type="transmembrane region" description="Helical" evidence="13">
    <location>
        <begin position="180"/>
        <end position="204"/>
    </location>
</feature>
<dbReference type="PROSITE" id="PS00237">
    <property type="entry name" value="G_PROTEIN_RECEP_F1_1"/>
    <property type="match status" value="1"/>
</dbReference>
<name>A0A1B0CAE3_LUTLO</name>
<protein>
    <recommendedName>
        <fullName evidence="14">G-protein coupled receptors family 1 profile domain-containing protein</fullName>
    </recommendedName>
</protein>
<evidence type="ECO:0000256" key="3">
    <source>
        <dbReference type="ARBA" id="ARBA00022475"/>
    </source>
</evidence>
<dbReference type="SMART" id="SM01381">
    <property type="entry name" value="7TM_GPCR_Srsx"/>
    <property type="match status" value="1"/>
</dbReference>
<keyword evidence="4 11" id="KW-0812">Transmembrane</keyword>
<evidence type="ECO:0000256" key="7">
    <source>
        <dbReference type="ARBA" id="ARBA00023136"/>
    </source>
</evidence>
<keyword evidence="3" id="KW-1003">Cell membrane</keyword>
<dbReference type="FunFam" id="1.20.1070.10:FF:000247">
    <property type="entry name" value="Uncharacterized protein, isoform B"/>
    <property type="match status" value="1"/>
</dbReference>
<dbReference type="EMBL" id="AJWK01003703">
    <property type="status" value="NOT_ANNOTATED_CDS"/>
    <property type="molecule type" value="Genomic_DNA"/>
</dbReference>
<evidence type="ECO:0000256" key="9">
    <source>
        <dbReference type="ARBA" id="ARBA00023170"/>
    </source>
</evidence>
<evidence type="ECO:0000256" key="1">
    <source>
        <dbReference type="ARBA" id="ARBA00004651"/>
    </source>
</evidence>
<evidence type="ECO:0000256" key="10">
    <source>
        <dbReference type="ARBA" id="ARBA00023224"/>
    </source>
</evidence>
<dbReference type="Gene3D" id="1.20.1070.10">
    <property type="entry name" value="Rhodopsin 7-helix transmembrane proteins"/>
    <property type="match status" value="2"/>
</dbReference>
<dbReference type="EMBL" id="AJWK01003701">
    <property type="status" value="NOT_ANNOTATED_CDS"/>
    <property type="molecule type" value="Genomic_DNA"/>
</dbReference>
<dbReference type="GO" id="GO:0004930">
    <property type="term" value="F:G protein-coupled receptor activity"/>
    <property type="evidence" value="ECO:0007669"/>
    <property type="project" value="UniProtKB-KW"/>
</dbReference>
<keyword evidence="8" id="KW-1015">Disulfide bond</keyword>
<dbReference type="VEuPathDB" id="VectorBase:LLOJ000916"/>
<dbReference type="FunFam" id="1.20.1070.10:FF:000233">
    <property type="entry name" value="CLUMA_CG012980, isoform A"/>
    <property type="match status" value="1"/>
</dbReference>
<dbReference type="EMBL" id="AJWK01003704">
    <property type="status" value="NOT_ANNOTATED_CDS"/>
    <property type="molecule type" value="Genomic_DNA"/>
</dbReference>
<keyword evidence="5 13" id="KW-1133">Transmembrane helix</keyword>
<keyword evidence="6 11" id="KW-0297">G-protein coupled receptor</keyword>
<dbReference type="PRINTS" id="PR00237">
    <property type="entry name" value="GPCRRHODOPSN"/>
</dbReference>
<feature type="transmembrane region" description="Helical" evidence="13">
    <location>
        <begin position="762"/>
        <end position="786"/>
    </location>
</feature>